<feature type="transmembrane region" description="Helical" evidence="1">
    <location>
        <begin position="7"/>
        <end position="28"/>
    </location>
</feature>
<protein>
    <recommendedName>
        <fullName evidence="6">Phage holin</fullName>
    </recommendedName>
</protein>
<evidence type="ECO:0000313" key="3">
    <source>
        <dbReference type="EMBL" id="OYR90067.1"/>
    </source>
</evidence>
<dbReference type="EMBL" id="NGNX01000062">
    <property type="protein sequence ID" value="OYR90067.1"/>
    <property type="molecule type" value="Genomic_DNA"/>
</dbReference>
<keyword evidence="5" id="KW-1185">Reference proteome</keyword>
<comment type="caution">
    <text evidence="3">The sequence shown here is derived from an EMBL/GenBank/DDBJ whole genome shotgun (WGS) entry which is preliminary data.</text>
</comment>
<reference evidence="2 5" key="2">
    <citation type="submission" date="2017-05" db="EMBL/GenBank/DDBJ databases">
        <authorList>
            <person name="Lin X.B."/>
            <person name="Stothard P."/>
            <person name="Tasseva G."/>
            <person name="Walter J."/>
        </authorList>
    </citation>
    <scope>NUCLEOTIDE SEQUENCE [LARGE SCALE GENOMIC DNA]</scope>
    <source>
        <strain evidence="2 5">609u</strain>
    </source>
</reference>
<evidence type="ECO:0000313" key="4">
    <source>
        <dbReference type="Proteomes" id="UP000215828"/>
    </source>
</evidence>
<evidence type="ECO:0000313" key="5">
    <source>
        <dbReference type="Proteomes" id="UP000216316"/>
    </source>
</evidence>
<dbReference type="Pfam" id="PF09682">
    <property type="entry name" value="Phage_holin_6_1"/>
    <property type="match status" value="1"/>
</dbReference>
<name>A0A256LBT3_9LACO</name>
<dbReference type="Proteomes" id="UP000216316">
    <property type="component" value="Unassembled WGS sequence"/>
</dbReference>
<gene>
    <name evidence="2" type="ORF">CBF53_09435</name>
    <name evidence="3" type="ORF">CBF70_10495</name>
</gene>
<dbReference type="Proteomes" id="UP000215828">
    <property type="component" value="Unassembled WGS sequence"/>
</dbReference>
<reference evidence="4 5" key="3">
    <citation type="submission" date="2017-09" db="EMBL/GenBank/DDBJ databases">
        <title>Tripartite evolution among Lactobacillus johnsonii, Lactobacillus taiwanensis, Lactobacillus reuteri and their rodent host.</title>
        <authorList>
            <person name="Wang T."/>
            <person name="Knowles S."/>
            <person name="Cheng C."/>
        </authorList>
    </citation>
    <scope>NUCLEOTIDE SEQUENCE [LARGE SCALE GENOMIC DNA]</scope>
    <source>
        <strain evidence="3 4">609q</strain>
        <strain evidence="2 5">609u</strain>
    </source>
</reference>
<sequence>MKMINDVVNWLISSGALTALFIFAWKYVKPWLDNKAAHASTEQSRATWQLLKGFADTAVTSLVGNQNLNGQEKFSEATQTVKNLANQQGIQVSNRAAQSLVQAAYENSPLTPTVQVGENEAPNTVVAGFKNKEEKIIKPITVEEHD</sequence>
<dbReference type="InterPro" id="IPR010026">
    <property type="entry name" value="Phage_holin_LL-H"/>
</dbReference>
<accession>A0A256LBT3</accession>
<keyword evidence="1" id="KW-1133">Transmembrane helix</keyword>
<organism evidence="3 4">
    <name type="scientific">Lactobacillus taiwanensis</name>
    <dbReference type="NCBI Taxonomy" id="508451"/>
    <lineage>
        <taxon>Bacteria</taxon>
        <taxon>Bacillati</taxon>
        <taxon>Bacillota</taxon>
        <taxon>Bacilli</taxon>
        <taxon>Lactobacillales</taxon>
        <taxon>Lactobacillaceae</taxon>
        <taxon>Lactobacillus</taxon>
    </lineage>
</organism>
<proteinExistence type="predicted"/>
<dbReference type="EMBL" id="NGNV01000055">
    <property type="protein sequence ID" value="OYR87195.1"/>
    <property type="molecule type" value="Genomic_DNA"/>
</dbReference>
<keyword evidence="1" id="KW-0812">Transmembrane</keyword>
<evidence type="ECO:0008006" key="6">
    <source>
        <dbReference type="Google" id="ProtNLM"/>
    </source>
</evidence>
<dbReference type="AlphaFoldDB" id="A0A256LBT3"/>
<evidence type="ECO:0000256" key="1">
    <source>
        <dbReference type="SAM" id="Phobius"/>
    </source>
</evidence>
<reference evidence="3 4" key="1">
    <citation type="submission" date="2017-04" db="EMBL/GenBank/DDBJ databases">
        <authorList>
            <person name="Afonso C.L."/>
            <person name="Miller P.J."/>
            <person name="Scott M.A."/>
            <person name="Spackman E."/>
            <person name="Goraichik I."/>
            <person name="Dimitrov K.M."/>
            <person name="Suarez D.L."/>
            <person name="Swayne D.E."/>
        </authorList>
    </citation>
    <scope>NUCLEOTIDE SEQUENCE [LARGE SCALE GENOMIC DNA]</scope>
    <source>
        <strain evidence="3 4">609q</strain>
    </source>
</reference>
<keyword evidence="1" id="KW-0472">Membrane</keyword>
<evidence type="ECO:0000313" key="2">
    <source>
        <dbReference type="EMBL" id="OYR87195.1"/>
    </source>
</evidence>